<dbReference type="PANTHER" id="PTHR21299">
    <property type="entry name" value="CYTIDYLATE KINASE/PANTOATE-BETA-ALANINE LIGASE"/>
    <property type="match status" value="1"/>
</dbReference>
<keyword evidence="4 8" id="KW-0418">Kinase</keyword>
<evidence type="ECO:0000256" key="8">
    <source>
        <dbReference type="HAMAP-Rule" id="MF_00238"/>
    </source>
</evidence>
<keyword evidence="8" id="KW-0963">Cytoplasm</keyword>
<dbReference type="EC" id="2.7.4.25" evidence="8"/>
<proteinExistence type="inferred from homology"/>
<dbReference type="CDD" id="cd02020">
    <property type="entry name" value="CMPK"/>
    <property type="match status" value="1"/>
</dbReference>
<evidence type="ECO:0000256" key="3">
    <source>
        <dbReference type="ARBA" id="ARBA00022741"/>
    </source>
</evidence>
<dbReference type="RefSeq" id="WP_073538619.1">
    <property type="nucleotide sequence ID" value="NZ_CP018335.1"/>
</dbReference>
<evidence type="ECO:0000256" key="7">
    <source>
        <dbReference type="ARBA" id="ARBA00048478"/>
    </source>
</evidence>
<evidence type="ECO:0000256" key="1">
    <source>
        <dbReference type="ARBA" id="ARBA00009427"/>
    </source>
</evidence>
<gene>
    <name evidence="8" type="primary">cmk</name>
    <name evidence="10" type="ORF">BS101_09590</name>
</gene>
<dbReference type="InterPro" id="IPR011994">
    <property type="entry name" value="Cytidylate_kinase_dom"/>
</dbReference>
<reference evidence="10 11" key="1">
    <citation type="submission" date="2016-12" db="EMBL/GenBank/DDBJ databases">
        <title>Complete genome sequence of Clostridium kluyveri JZZ isolated from the pit mud of a Chinese flavor liquor-making factory.</title>
        <authorList>
            <person name="Wang Y."/>
        </authorList>
    </citation>
    <scope>NUCLEOTIDE SEQUENCE [LARGE SCALE GENOMIC DNA]</scope>
    <source>
        <strain evidence="10 11">JZZ</strain>
    </source>
</reference>
<evidence type="ECO:0000256" key="6">
    <source>
        <dbReference type="ARBA" id="ARBA00047615"/>
    </source>
</evidence>
<feature type="binding site" evidence="8">
    <location>
        <begin position="9"/>
        <end position="17"/>
    </location>
    <ligand>
        <name>ATP</name>
        <dbReference type="ChEBI" id="CHEBI:30616"/>
    </ligand>
</feature>
<feature type="domain" description="Cytidylate kinase" evidence="9">
    <location>
        <begin position="5"/>
        <end position="214"/>
    </location>
</feature>
<comment type="catalytic activity">
    <reaction evidence="6 8">
        <text>dCMP + ATP = dCDP + ADP</text>
        <dbReference type="Rhea" id="RHEA:25094"/>
        <dbReference type="ChEBI" id="CHEBI:30616"/>
        <dbReference type="ChEBI" id="CHEBI:57566"/>
        <dbReference type="ChEBI" id="CHEBI:58593"/>
        <dbReference type="ChEBI" id="CHEBI:456216"/>
        <dbReference type="EC" id="2.7.4.25"/>
    </reaction>
</comment>
<dbReference type="PANTHER" id="PTHR21299:SF2">
    <property type="entry name" value="CYTIDYLATE KINASE"/>
    <property type="match status" value="1"/>
</dbReference>
<sequence length="221" mass="25055">MNISVAIDGPAAAGKSTIANIIAHKFNLMYINTGSMYRAAALLCMRERVCYKDVDRVCEIVKSLKMHFEEDRLIVNGEDLTEGIKHPDVSNNVSNYAAIFKLRKLLVKSQQDMAGKFNVIMDGRDIGTVVLKNAPLKFFLTASASERAKRRYLELKKKSIDVEYNEILDEIIKRDYIDSHRESSPFVKAEDAIEINSSGLSIYQVVEIISGYIRNYIKEHN</sequence>
<evidence type="ECO:0000256" key="2">
    <source>
        <dbReference type="ARBA" id="ARBA00022679"/>
    </source>
</evidence>
<comment type="catalytic activity">
    <reaction evidence="7 8">
        <text>CMP + ATP = CDP + ADP</text>
        <dbReference type="Rhea" id="RHEA:11600"/>
        <dbReference type="ChEBI" id="CHEBI:30616"/>
        <dbReference type="ChEBI" id="CHEBI:58069"/>
        <dbReference type="ChEBI" id="CHEBI:60377"/>
        <dbReference type="ChEBI" id="CHEBI:456216"/>
        <dbReference type="EC" id="2.7.4.25"/>
    </reaction>
</comment>
<name>A0A1L5F7I3_CLOKL</name>
<evidence type="ECO:0000259" key="9">
    <source>
        <dbReference type="Pfam" id="PF02224"/>
    </source>
</evidence>
<dbReference type="InterPro" id="IPR003136">
    <property type="entry name" value="Cytidylate_kin"/>
</dbReference>
<evidence type="ECO:0000256" key="5">
    <source>
        <dbReference type="ARBA" id="ARBA00022840"/>
    </source>
</evidence>
<accession>A0A1L5F7I3</accession>
<evidence type="ECO:0000313" key="11">
    <source>
        <dbReference type="Proteomes" id="UP000184604"/>
    </source>
</evidence>
<dbReference type="SUPFAM" id="SSF52540">
    <property type="entry name" value="P-loop containing nucleoside triphosphate hydrolases"/>
    <property type="match status" value="1"/>
</dbReference>
<dbReference type="GO" id="GO:0036430">
    <property type="term" value="F:CMP kinase activity"/>
    <property type="evidence" value="ECO:0007669"/>
    <property type="project" value="RHEA"/>
</dbReference>
<dbReference type="InterPro" id="IPR027417">
    <property type="entry name" value="P-loop_NTPase"/>
</dbReference>
<keyword evidence="3 8" id="KW-0547">Nucleotide-binding</keyword>
<evidence type="ECO:0000256" key="4">
    <source>
        <dbReference type="ARBA" id="ARBA00022777"/>
    </source>
</evidence>
<protein>
    <recommendedName>
        <fullName evidence="8">Cytidylate kinase</fullName>
        <shortName evidence="8">CK</shortName>
        <ecNumber evidence="8">2.7.4.25</ecNumber>
    </recommendedName>
    <alternativeName>
        <fullName evidence="8">Cytidine monophosphate kinase</fullName>
        <shortName evidence="8">CMP kinase</shortName>
    </alternativeName>
</protein>
<dbReference type="GO" id="GO:0036431">
    <property type="term" value="F:dCMP kinase activity"/>
    <property type="evidence" value="ECO:0007669"/>
    <property type="project" value="InterPro"/>
</dbReference>
<dbReference type="GO" id="GO:0005829">
    <property type="term" value="C:cytosol"/>
    <property type="evidence" value="ECO:0007669"/>
    <property type="project" value="TreeGrafter"/>
</dbReference>
<dbReference type="HAMAP" id="MF_00238">
    <property type="entry name" value="Cytidyl_kinase_type1"/>
    <property type="match status" value="1"/>
</dbReference>
<comment type="subcellular location">
    <subcellularLocation>
        <location evidence="8">Cytoplasm</location>
    </subcellularLocation>
</comment>
<keyword evidence="5 8" id="KW-0067">ATP-binding</keyword>
<dbReference type="GO" id="GO:0006220">
    <property type="term" value="P:pyrimidine nucleotide metabolic process"/>
    <property type="evidence" value="ECO:0007669"/>
    <property type="project" value="UniProtKB-UniRule"/>
</dbReference>
<evidence type="ECO:0000313" key="10">
    <source>
        <dbReference type="EMBL" id="APM38978.1"/>
    </source>
</evidence>
<organism evidence="10 11">
    <name type="scientific">Clostridium kluyveri</name>
    <dbReference type="NCBI Taxonomy" id="1534"/>
    <lineage>
        <taxon>Bacteria</taxon>
        <taxon>Bacillati</taxon>
        <taxon>Bacillota</taxon>
        <taxon>Clostridia</taxon>
        <taxon>Eubacteriales</taxon>
        <taxon>Clostridiaceae</taxon>
        <taxon>Clostridium</taxon>
    </lineage>
</organism>
<dbReference type="AlphaFoldDB" id="A0A1L5F7I3"/>
<keyword evidence="2 8" id="KW-0808">Transferase</keyword>
<dbReference type="Gene3D" id="3.40.50.300">
    <property type="entry name" value="P-loop containing nucleotide triphosphate hydrolases"/>
    <property type="match status" value="1"/>
</dbReference>
<dbReference type="OrthoDB" id="9807434at2"/>
<dbReference type="GO" id="GO:0005524">
    <property type="term" value="F:ATP binding"/>
    <property type="evidence" value="ECO:0007669"/>
    <property type="project" value="UniProtKB-UniRule"/>
</dbReference>
<comment type="similarity">
    <text evidence="1 8">Belongs to the cytidylate kinase family. Type 1 subfamily.</text>
</comment>
<dbReference type="NCBIfam" id="TIGR00017">
    <property type="entry name" value="cmk"/>
    <property type="match status" value="1"/>
</dbReference>
<dbReference type="EMBL" id="CP018335">
    <property type="protein sequence ID" value="APM38978.1"/>
    <property type="molecule type" value="Genomic_DNA"/>
</dbReference>
<dbReference type="GO" id="GO:0015949">
    <property type="term" value="P:nucleobase-containing small molecule interconversion"/>
    <property type="evidence" value="ECO:0007669"/>
    <property type="project" value="TreeGrafter"/>
</dbReference>
<dbReference type="Proteomes" id="UP000184604">
    <property type="component" value="Chromosome"/>
</dbReference>
<dbReference type="Pfam" id="PF02224">
    <property type="entry name" value="Cytidylate_kin"/>
    <property type="match status" value="1"/>
</dbReference>